<dbReference type="EMBL" id="QKXQ01000243">
    <property type="protein sequence ID" value="REH96665.1"/>
    <property type="molecule type" value="Genomic_DNA"/>
</dbReference>
<evidence type="ECO:0000256" key="2">
    <source>
        <dbReference type="ARBA" id="ARBA00022692"/>
    </source>
</evidence>
<feature type="domain" description="NfeD-like C-terminal" evidence="6">
    <location>
        <begin position="180"/>
        <end position="232"/>
    </location>
</feature>
<dbReference type="PANTHER" id="PTHR33507:SF3">
    <property type="entry name" value="INNER MEMBRANE PROTEIN YBBJ"/>
    <property type="match status" value="1"/>
</dbReference>
<dbReference type="Gene3D" id="2.40.50.140">
    <property type="entry name" value="Nucleic acid-binding proteins"/>
    <property type="match status" value="1"/>
</dbReference>
<dbReference type="InterPro" id="IPR052165">
    <property type="entry name" value="Membrane_assoc_protease"/>
</dbReference>
<dbReference type="Proteomes" id="UP000256562">
    <property type="component" value="Unassembled WGS sequence"/>
</dbReference>
<dbReference type="RefSeq" id="WP_116094187.1">
    <property type="nucleotide sequence ID" value="NZ_QKXN01000102.1"/>
</dbReference>
<evidence type="ECO:0000259" key="6">
    <source>
        <dbReference type="Pfam" id="PF01957"/>
    </source>
</evidence>
<dbReference type="Pfam" id="PF01957">
    <property type="entry name" value="NfeD"/>
    <property type="match status" value="1"/>
</dbReference>
<evidence type="ECO:0000256" key="1">
    <source>
        <dbReference type="ARBA" id="ARBA00004141"/>
    </source>
</evidence>
<keyword evidence="2 5" id="KW-0812">Transmembrane</keyword>
<feature type="transmembrane region" description="Helical" evidence="5">
    <location>
        <begin position="55"/>
        <end position="75"/>
    </location>
</feature>
<dbReference type="Pfam" id="PF24961">
    <property type="entry name" value="NfeD_membrane"/>
    <property type="match status" value="1"/>
</dbReference>
<evidence type="ECO:0000256" key="4">
    <source>
        <dbReference type="ARBA" id="ARBA00023136"/>
    </source>
</evidence>
<dbReference type="AlphaFoldDB" id="A0A3E0IQA1"/>
<feature type="domain" description="NfeD integral membrane" evidence="7">
    <location>
        <begin position="34"/>
        <end position="147"/>
    </location>
</feature>
<evidence type="ECO:0000256" key="3">
    <source>
        <dbReference type="ARBA" id="ARBA00022989"/>
    </source>
</evidence>
<evidence type="ECO:0000259" key="7">
    <source>
        <dbReference type="Pfam" id="PF24961"/>
    </source>
</evidence>
<evidence type="ECO:0000313" key="9">
    <source>
        <dbReference type="Proteomes" id="UP000256562"/>
    </source>
</evidence>
<dbReference type="InterPro" id="IPR056739">
    <property type="entry name" value="NfeD_membrane"/>
</dbReference>
<feature type="transmembrane region" description="Helical" evidence="5">
    <location>
        <begin position="25"/>
        <end position="48"/>
    </location>
</feature>
<gene>
    <name evidence="8" type="ORF">DOS83_05205</name>
</gene>
<feature type="transmembrane region" description="Helical" evidence="5">
    <location>
        <begin position="127"/>
        <end position="149"/>
    </location>
</feature>
<dbReference type="GO" id="GO:0008233">
    <property type="term" value="F:peptidase activity"/>
    <property type="evidence" value="ECO:0007669"/>
    <property type="project" value="UniProtKB-KW"/>
</dbReference>
<keyword evidence="4 5" id="KW-0472">Membrane</keyword>
<keyword evidence="3 5" id="KW-1133">Transmembrane helix</keyword>
<dbReference type="OrthoDB" id="9806253at2"/>
<reference evidence="8 9" key="1">
    <citation type="journal article" date="2018" name="Vet. Microbiol.">
        <title>Characterisation of Staphylococcus felis isolated from cats using whole genome sequencing.</title>
        <authorList>
            <person name="Worthing K."/>
            <person name="Pang S."/>
            <person name="Trott D.J."/>
            <person name="Abraham S."/>
            <person name="Coombs G.W."/>
            <person name="Jordan D."/>
            <person name="McIntyre L."/>
            <person name="Davies M.R."/>
            <person name="Norris J."/>
        </authorList>
    </citation>
    <scope>NUCLEOTIDE SEQUENCE [LARGE SCALE GENOMIC DNA]</scope>
    <source>
        <strain evidence="8 9">F9</strain>
    </source>
</reference>
<protein>
    <submittedName>
        <fullName evidence="8">Serine protease</fullName>
    </submittedName>
</protein>
<proteinExistence type="predicted"/>
<dbReference type="GO" id="GO:0005886">
    <property type="term" value="C:plasma membrane"/>
    <property type="evidence" value="ECO:0007669"/>
    <property type="project" value="TreeGrafter"/>
</dbReference>
<comment type="caution">
    <text evidence="8">The sequence shown here is derived from an EMBL/GenBank/DDBJ whole genome shotgun (WGS) entry which is preliminary data.</text>
</comment>
<evidence type="ECO:0000256" key="5">
    <source>
        <dbReference type="SAM" id="Phobius"/>
    </source>
</evidence>
<feature type="transmembrane region" description="Helical" evidence="5">
    <location>
        <begin position="87"/>
        <end position="115"/>
    </location>
</feature>
<evidence type="ECO:0000313" key="8">
    <source>
        <dbReference type="EMBL" id="REH96665.1"/>
    </source>
</evidence>
<dbReference type="InterPro" id="IPR002810">
    <property type="entry name" value="NfeD-like_C"/>
</dbReference>
<dbReference type="InterPro" id="IPR012340">
    <property type="entry name" value="NA-bd_OB-fold"/>
</dbReference>
<organism evidence="8 9">
    <name type="scientific">Staphylococcus felis</name>
    <dbReference type="NCBI Taxonomy" id="46127"/>
    <lineage>
        <taxon>Bacteria</taxon>
        <taxon>Bacillati</taxon>
        <taxon>Bacillota</taxon>
        <taxon>Bacilli</taxon>
        <taxon>Bacillales</taxon>
        <taxon>Staphylococcaceae</taxon>
        <taxon>Staphylococcus</taxon>
    </lineage>
</organism>
<keyword evidence="8" id="KW-0378">Hydrolase</keyword>
<keyword evidence="8" id="KW-0645">Protease</keyword>
<comment type="subcellular location">
    <subcellularLocation>
        <location evidence="1">Membrane</location>
        <topology evidence="1">Multi-pass membrane protein</topology>
    </subcellularLocation>
</comment>
<dbReference type="PANTHER" id="PTHR33507">
    <property type="entry name" value="INNER MEMBRANE PROTEIN YBBJ"/>
    <property type="match status" value="1"/>
</dbReference>
<dbReference type="GO" id="GO:0006508">
    <property type="term" value="P:proteolysis"/>
    <property type="evidence" value="ECO:0007669"/>
    <property type="project" value="UniProtKB-KW"/>
</dbReference>
<accession>A0A3E0IQA1</accession>
<name>A0A3E0IQA1_9STAP</name>
<sequence>MLIIIIIHTLGHFSAFQKSSLFLDIASWLTSQEVSLFLTCITFLGFLYQLYSRRINFAGIVGFIALLMIFLGFIIQGSISLVTLSTFIIGVLFIVIELFIVGAILGIIGLLLVTFSLITMGDNLSMMLFNVIVAMILTVIEWVILVKFFKKRISLFDQVVLKDSTSKESGYTSHNDNTYLVGQNATTLTDLHPSGIIVLDNQRIDAVSEGSFIMKDTAVKIIEVEGTRVVVREQNSK</sequence>